<sequence>MIPMLAVGELTELLPTPGSRKKAQILKFPVKKHLVKYLAAHLGEDYSLSERDQFGALLFHLLRNGLKDCQKDSTMDQYKGRFNVRLSRYPMKQYGLKGMNSNTVFLFNNYVDGLFRSELFAWVEIMGQRMDMTTKDAIIAFMDIYDLEEEDISFETLKKAVQREQNALKKAEQKAQKPPKKTKKSVARLSRKNRVLSLTKELDKVPLPLTQLIAQLRAR</sequence>
<dbReference type="Proteomes" id="UP000194873">
    <property type="component" value="Unassembled WGS sequence"/>
</dbReference>
<reference evidence="2 3" key="1">
    <citation type="submission" date="2017-01" db="EMBL/GenBank/DDBJ databases">
        <title>A new Hymenobacter.</title>
        <authorList>
            <person name="Liang Y."/>
            <person name="Feng F."/>
        </authorList>
    </citation>
    <scope>NUCLEOTIDE SEQUENCE [LARGE SCALE GENOMIC DNA]</scope>
    <source>
        <strain evidence="2">MIMBbqt21</strain>
    </source>
</reference>
<keyword evidence="3" id="KW-1185">Reference proteome</keyword>
<gene>
    <name evidence="2" type="ORF">BXP70_25345</name>
</gene>
<evidence type="ECO:0000313" key="3">
    <source>
        <dbReference type="Proteomes" id="UP000194873"/>
    </source>
</evidence>
<dbReference type="RefSeq" id="WP_086596917.1">
    <property type="nucleotide sequence ID" value="NZ_MTSE01000026.1"/>
</dbReference>
<dbReference type="EMBL" id="MTSE01000026">
    <property type="protein sequence ID" value="OUJ70178.1"/>
    <property type="molecule type" value="Genomic_DNA"/>
</dbReference>
<dbReference type="AlphaFoldDB" id="A0A2C9ZU35"/>
<organism evidence="2 3">
    <name type="scientific">Hymenobacter crusticola</name>
    <dbReference type="NCBI Taxonomy" id="1770526"/>
    <lineage>
        <taxon>Bacteria</taxon>
        <taxon>Pseudomonadati</taxon>
        <taxon>Bacteroidota</taxon>
        <taxon>Cytophagia</taxon>
        <taxon>Cytophagales</taxon>
        <taxon>Hymenobacteraceae</taxon>
        <taxon>Hymenobacter</taxon>
    </lineage>
</organism>
<name>A0A2C9ZU35_9BACT</name>
<comment type="caution">
    <text evidence="2">The sequence shown here is derived from an EMBL/GenBank/DDBJ whole genome shotgun (WGS) entry which is preliminary data.</text>
</comment>
<feature type="compositionally biased region" description="Basic residues" evidence="1">
    <location>
        <begin position="177"/>
        <end position="188"/>
    </location>
</feature>
<accession>A0A2C9ZU35</accession>
<feature type="region of interest" description="Disordered" evidence="1">
    <location>
        <begin position="168"/>
        <end position="188"/>
    </location>
</feature>
<protein>
    <submittedName>
        <fullName evidence="2">Uncharacterized protein</fullName>
    </submittedName>
</protein>
<dbReference type="OrthoDB" id="881602at2"/>
<evidence type="ECO:0000313" key="2">
    <source>
        <dbReference type="EMBL" id="OUJ70178.1"/>
    </source>
</evidence>
<evidence type="ECO:0000256" key="1">
    <source>
        <dbReference type="SAM" id="MobiDB-lite"/>
    </source>
</evidence>
<proteinExistence type="predicted"/>